<comment type="caution">
    <text evidence="1">The sequence shown here is derived from an EMBL/GenBank/DDBJ whole genome shotgun (WGS) entry which is preliminary data.</text>
</comment>
<proteinExistence type="predicted"/>
<gene>
    <name evidence="1" type="ORF">US28_C0028G0022</name>
</gene>
<dbReference type="AlphaFoldDB" id="A0A0G0F6K5"/>
<evidence type="ECO:0000313" key="1">
    <source>
        <dbReference type="EMBL" id="KKQ14858.1"/>
    </source>
</evidence>
<dbReference type="Proteomes" id="UP000034448">
    <property type="component" value="Unassembled WGS sequence"/>
</dbReference>
<evidence type="ECO:0000313" key="2">
    <source>
        <dbReference type="Proteomes" id="UP000034448"/>
    </source>
</evidence>
<reference evidence="1 2" key="1">
    <citation type="journal article" date="2015" name="Nature">
        <title>rRNA introns, odd ribosomes, and small enigmatic genomes across a large radiation of phyla.</title>
        <authorList>
            <person name="Brown C.T."/>
            <person name="Hug L.A."/>
            <person name="Thomas B.C."/>
            <person name="Sharon I."/>
            <person name="Castelle C.J."/>
            <person name="Singh A."/>
            <person name="Wilkins M.J."/>
            <person name="Williams K.H."/>
            <person name="Banfield J.F."/>
        </authorList>
    </citation>
    <scope>NUCLEOTIDE SEQUENCE [LARGE SCALE GENOMIC DNA]</scope>
</reference>
<dbReference type="EMBL" id="LBSJ01000028">
    <property type="protein sequence ID" value="KKQ14858.1"/>
    <property type="molecule type" value="Genomic_DNA"/>
</dbReference>
<protein>
    <recommendedName>
        <fullName evidence="3">C2H2-type domain-containing protein</fullName>
    </recommendedName>
</protein>
<name>A0A0G0F6K5_9BACT</name>
<organism evidence="1 2">
    <name type="scientific">Candidatus Daviesbacteria bacterium GW2011_GWA1_36_8</name>
    <dbReference type="NCBI Taxonomy" id="1618417"/>
    <lineage>
        <taxon>Bacteria</taxon>
        <taxon>Candidatus Daviesiibacteriota</taxon>
    </lineage>
</organism>
<evidence type="ECO:0008006" key="3">
    <source>
        <dbReference type="Google" id="ProtNLM"/>
    </source>
</evidence>
<accession>A0A0G0F6K5</accession>
<sequence length="56" mass="6669">MGDLYWVCPTCGEEASDEADRILHLRQTFYDLDHVREQELLYGNDIELFENQNLYS</sequence>